<organism evidence="1 2">
    <name type="scientific">Polaromonas aquatica</name>
    <dbReference type="NCBI Taxonomy" id="332657"/>
    <lineage>
        <taxon>Bacteria</taxon>
        <taxon>Pseudomonadati</taxon>
        <taxon>Pseudomonadota</taxon>
        <taxon>Betaproteobacteria</taxon>
        <taxon>Burkholderiales</taxon>
        <taxon>Comamonadaceae</taxon>
        <taxon>Polaromonas</taxon>
    </lineage>
</organism>
<evidence type="ECO:0000313" key="1">
    <source>
        <dbReference type="EMBL" id="MFC6282950.1"/>
    </source>
</evidence>
<keyword evidence="2" id="KW-1185">Reference proteome</keyword>
<dbReference type="Proteomes" id="UP001596270">
    <property type="component" value="Unassembled WGS sequence"/>
</dbReference>
<sequence>MTKKAIFDRFSWNWNYAETPQNVEAHYSKSELVREFLVLHAFSGSRLSQVDRLEHAVAIAFDKVCRGIKQGLIELDYVPCESDRMNIPAIEHPHHMQALLYWCAQLGCTLHVLVDAYSTLGSTPSVESIRAKVWQLWREGASCTRPPRNFGLQQRDAARTRYEFADTRTMVRQ</sequence>
<comment type="caution">
    <text evidence="1">The sequence shown here is derived from an EMBL/GenBank/DDBJ whole genome shotgun (WGS) entry which is preliminary data.</text>
</comment>
<reference evidence="2" key="1">
    <citation type="journal article" date="2019" name="Int. J. Syst. Evol. Microbiol.">
        <title>The Global Catalogue of Microorganisms (GCM) 10K type strain sequencing project: providing services to taxonomists for standard genome sequencing and annotation.</title>
        <authorList>
            <consortium name="The Broad Institute Genomics Platform"/>
            <consortium name="The Broad Institute Genome Sequencing Center for Infectious Disease"/>
            <person name="Wu L."/>
            <person name="Ma J."/>
        </authorList>
    </citation>
    <scope>NUCLEOTIDE SEQUENCE [LARGE SCALE GENOMIC DNA]</scope>
    <source>
        <strain evidence="2">CCUG 39402</strain>
    </source>
</reference>
<dbReference type="EMBL" id="JBHSRS010000081">
    <property type="protein sequence ID" value="MFC6282950.1"/>
    <property type="molecule type" value="Genomic_DNA"/>
</dbReference>
<name>A0ABW1U1A5_9BURK</name>
<accession>A0ABW1U1A5</accession>
<gene>
    <name evidence="1" type="ORF">ACFQND_17135</name>
</gene>
<protein>
    <submittedName>
        <fullName evidence="1">Uncharacterized protein</fullName>
    </submittedName>
</protein>
<dbReference type="RefSeq" id="WP_371435290.1">
    <property type="nucleotide sequence ID" value="NZ_JBHSRS010000081.1"/>
</dbReference>
<proteinExistence type="predicted"/>
<evidence type="ECO:0000313" key="2">
    <source>
        <dbReference type="Proteomes" id="UP001596270"/>
    </source>
</evidence>